<dbReference type="PRINTS" id="PR01652">
    <property type="entry name" value="SHAPEPROTEIN"/>
</dbReference>
<dbReference type="FunFam" id="3.30.420.40:FF:000014">
    <property type="entry name" value="Rod shape-determining protein MreB"/>
    <property type="match status" value="1"/>
</dbReference>
<feature type="binding site" evidence="7">
    <location>
        <begin position="312"/>
        <end position="315"/>
    </location>
    <ligand>
        <name>ATP</name>
        <dbReference type="ChEBI" id="CHEBI:30616"/>
    </ligand>
</feature>
<dbReference type="Pfam" id="PF06723">
    <property type="entry name" value="MreB_Mbl"/>
    <property type="match status" value="1"/>
</dbReference>
<evidence type="ECO:0000256" key="4">
    <source>
        <dbReference type="ARBA" id="ARBA00022960"/>
    </source>
</evidence>
<evidence type="ECO:0000313" key="9">
    <source>
        <dbReference type="Proteomes" id="UP000289537"/>
    </source>
</evidence>
<evidence type="ECO:0000256" key="5">
    <source>
        <dbReference type="ARBA" id="ARBA00023458"/>
    </source>
</evidence>
<dbReference type="AlphaFoldDB" id="A0A2Z5T3U7"/>
<dbReference type="Proteomes" id="UP000289537">
    <property type="component" value="Chromosome"/>
</dbReference>
<proteinExistence type="inferred from homology"/>
<keyword evidence="9" id="KW-1185">Reference proteome</keyword>
<name>A0A2Z5T3U7_9GAMM</name>
<dbReference type="InterPro" id="IPR043129">
    <property type="entry name" value="ATPase_NBD"/>
</dbReference>
<evidence type="ECO:0000256" key="3">
    <source>
        <dbReference type="ARBA" id="ARBA00022840"/>
    </source>
</evidence>
<dbReference type="Gene3D" id="3.30.420.40">
    <property type="match status" value="3"/>
</dbReference>
<dbReference type="GO" id="GO:0000902">
    <property type="term" value="P:cell morphogenesis"/>
    <property type="evidence" value="ECO:0007669"/>
    <property type="project" value="InterPro"/>
</dbReference>
<sequence>MYNINDINIINKIYRIFKKTINIFSNDISIDLGTANTLIYVKGKGIVLNEPSVVSIRQDKSGFPKNIAAVGFAAKKMLGRTPNNISAIRPMKDGVIADFFVTEKMLQFFIKKVHNNNFIKSSPRVLVCVPVGATQVERRAIRESAQGAGAKDVFLIEEPMAAAIGAGLPVSEAVGSMIVDIGGGTTEVAIISLNGIVYSSSIRVGGNKFDEHIINYVKKKYCSLIGESTAEKIKNEIGIAYKSDNNNKTYEIKGRNLAEGIPKSILLNSHEILESLKEPLSDIVLSIMTALEKCPPELSSDIAENGIILTGGGALLNNIDLLIYKSTGIPVKIAEDPLTCVAKGGGKALEMFDIYDHTLFSED</sequence>
<dbReference type="GO" id="GO:0008360">
    <property type="term" value="P:regulation of cell shape"/>
    <property type="evidence" value="ECO:0007669"/>
    <property type="project" value="UniProtKB-UniRule"/>
</dbReference>
<dbReference type="CDD" id="cd10225">
    <property type="entry name" value="ASKHA_NBD_MreB-like"/>
    <property type="match status" value="1"/>
</dbReference>
<organism evidence="8 9">
    <name type="scientific">endosymbiont of Rhynchophorus ferrugineus</name>
    <dbReference type="NCBI Taxonomy" id="1972133"/>
    <lineage>
        <taxon>Bacteria</taxon>
        <taxon>Pseudomonadati</taxon>
        <taxon>Pseudomonadota</taxon>
        <taxon>Gammaproteobacteria</taxon>
        <taxon>Candidatus Nardonella</taxon>
    </lineage>
</organism>
<dbReference type="OrthoDB" id="9768127at2"/>
<dbReference type="InterPro" id="IPR004753">
    <property type="entry name" value="MreB"/>
</dbReference>
<dbReference type="GO" id="GO:0005737">
    <property type="term" value="C:cytoplasm"/>
    <property type="evidence" value="ECO:0007669"/>
    <property type="project" value="UniProtKB-SubCell"/>
</dbReference>
<dbReference type="HAMAP" id="MF_02207">
    <property type="entry name" value="MreB"/>
    <property type="match status" value="1"/>
</dbReference>
<dbReference type="FunFam" id="3.30.420.40:FF:000016">
    <property type="entry name" value="Rod shape-determining protein mreB"/>
    <property type="match status" value="1"/>
</dbReference>
<keyword evidence="2 7" id="KW-0547">Nucleotide-binding</keyword>
<protein>
    <recommendedName>
        <fullName evidence="6 7">Cell shape-determining protein MreB</fullName>
    </recommendedName>
</protein>
<evidence type="ECO:0000256" key="6">
    <source>
        <dbReference type="ARBA" id="ARBA00067319"/>
    </source>
</evidence>
<evidence type="ECO:0000313" key="8">
    <source>
        <dbReference type="EMBL" id="BBA85070.1"/>
    </source>
</evidence>
<dbReference type="EMBL" id="AP018161">
    <property type="protein sequence ID" value="BBA85070.1"/>
    <property type="molecule type" value="Genomic_DNA"/>
</dbReference>
<dbReference type="GO" id="GO:0005524">
    <property type="term" value="F:ATP binding"/>
    <property type="evidence" value="ECO:0007669"/>
    <property type="project" value="UniProtKB-KW"/>
</dbReference>
<dbReference type="InterPro" id="IPR056546">
    <property type="entry name" value="MreB_MamK-like"/>
</dbReference>
<keyword evidence="3 7" id="KW-0067">ATP-binding</keyword>
<feature type="binding site" evidence="7">
    <location>
        <begin position="231"/>
        <end position="234"/>
    </location>
    <ligand>
        <name>ATP</name>
        <dbReference type="ChEBI" id="CHEBI:30616"/>
    </ligand>
</feature>
<dbReference type="NCBIfam" id="NF010539">
    <property type="entry name" value="PRK13927.1"/>
    <property type="match status" value="1"/>
</dbReference>
<dbReference type="NCBIfam" id="TIGR00904">
    <property type="entry name" value="mreB"/>
    <property type="match status" value="1"/>
</dbReference>
<reference evidence="8 9" key="1">
    <citation type="journal article" date="2017" name="Proc. Natl. Acad. Sci. U.S.A.">
        <title>Small genome symbiont underlies cuticle hardness in beetles.</title>
        <authorList>
            <person name="Anbutsu H."/>
            <person name="Moriyama M."/>
            <person name="Nikoh N."/>
            <person name="Hosokawa T."/>
            <person name="Futahashi R."/>
            <person name="Tanahashi M."/>
            <person name="Meng X.Y."/>
            <person name="Kuriwada T."/>
            <person name="Mori N."/>
            <person name="Oshima K."/>
            <person name="Hattori M."/>
            <person name="Fujie M."/>
            <person name="Satoh N."/>
            <person name="Maeda T."/>
            <person name="Shigenobu S."/>
            <person name="Koga R."/>
            <person name="Fukatsu T."/>
        </authorList>
    </citation>
    <scope>NUCLEOTIDE SEQUENCE [LARGE SCALE GENOMIC DNA]</scope>
    <source>
        <strain evidence="8">NARRFE1</strain>
    </source>
</reference>
<gene>
    <name evidence="7 8" type="primary">mreB</name>
    <name evidence="8" type="ORF">NARRFE1_01280</name>
</gene>
<dbReference type="PANTHER" id="PTHR42749">
    <property type="entry name" value="CELL SHAPE-DETERMINING PROTEIN MREB"/>
    <property type="match status" value="1"/>
</dbReference>
<dbReference type="PANTHER" id="PTHR42749:SF1">
    <property type="entry name" value="CELL SHAPE-DETERMINING PROTEIN MREB"/>
    <property type="match status" value="1"/>
</dbReference>
<feature type="binding site" evidence="7">
    <location>
        <begin position="34"/>
        <end position="36"/>
    </location>
    <ligand>
        <name>ATP</name>
        <dbReference type="ChEBI" id="CHEBI:30616"/>
    </ligand>
</feature>
<dbReference type="KEGG" id="eor:NARRFE1_01280"/>
<comment type="function">
    <text evidence="7">Forms membrane-associated dynamic filaments that are essential for cell shape determination. Acts by regulating cell wall synthesis and cell elongation, and thus cell shape. A feedback loop between cell geometry and MreB localization may maintain elongated cell shape by targeting cell wall growth to regions of negative cell wall curvature.</text>
</comment>
<comment type="subcellular location">
    <subcellularLocation>
        <location evidence="7">Cytoplasm</location>
    </subcellularLocation>
    <text evidence="7">Membrane-associated.</text>
</comment>
<keyword evidence="4 7" id="KW-0133">Cell shape</keyword>
<evidence type="ECO:0000256" key="7">
    <source>
        <dbReference type="HAMAP-Rule" id="MF_02207"/>
    </source>
</evidence>
<accession>A0A2Z5T3U7</accession>
<comment type="subunit">
    <text evidence="7">Forms polymers.</text>
</comment>
<evidence type="ECO:0000256" key="1">
    <source>
        <dbReference type="ARBA" id="ARBA00022490"/>
    </source>
</evidence>
<comment type="similarity">
    <text evidence="5 7">Belongs to the FtsA/MreB family.</text>
</comment>
<dbReference type="SUPFAM" id="SSF53067">
    <property type="entry name" value="Actin-like ATPase domain"/>
    <property type="match status" value="2"/>
</dbReference>
<keyword evidence="1 7" id="KW-0963">Cytoplasm</keyword>
<evidence type="ECO:0000256" key="2">
    <source>
        <dbReference type="ARBA" id="ARBA00022741"/>
    </source>
</evidence>
<feature type="binding site" evidence="7">
    <location>
        <begin position="183"/>
        <end position="185"/>
    </location>
    <ligand>
        <name>ATP</name>
        <dbReference type="ChEBI" id="CHEBI:30616"/>
    </ligand>
</feature>